<evidence type="ECO:0000256" key="1">
    <source>
        <dbReference type="ARBA" id="ARBA00004173"/>
    </source>
</evidence>
<evidence type="ECO:0000256" key="2">
    <source>
        <dbReference type="ARBA" id="ARBA00005543"/>
    </source>
</evidence>
<dbReference type="STRING" id="1448320.A0A319DNT0"/>
<keyword evidence="5" id="KW-0496">Mitochondrion</keyword>
<dbReference type="InterPro" id="IPR011009">
    <property type="entry name" value="Kinase-like_dom_sf"/>
</dbReference>
<dbReference type="GO" id="GO:0005739">
    <property type="term" value="C:mitochondrion"/>
    <property type="evidence" value="ECO:0007669"/>
    <property type="project" value="UniProtKB-SubCell"/>
</dbReference>
<dbReference type="PANTHER" id="PTHR36091:SF1">
    <property type="entry name" value="ALTERED INHERITANCE OF MITOCHONDRIA PROTEIN 9, MITOCHONDRIAL"/>
    <property type="match status" value="1"/>
</dbReference>
<evidence type="ECO:0000256" key="5">
    <source>
        <dbReference type="ARBA" id="ARBA00023128"/>
    </source>
</evidence>
<keyword evidence="9" id="KW-1185">Reference proteome</keyword>
<sequence>MNDGNEVIAKIPCPNAGPPSLTTASEVATLKFLRSRTSIQVPEVLAWSSDAANAVGAEFIIMEKIQGVALSETWGEMNTLERYKIIDQIVQVEKELASISFPAYGSLFLRESLPATFRQFSLPPRLDPEGLFCIGPSCKRTWWHDNLVDKYQSVSEDMGPWAEFSEYAISIVQREFAYIAKARAEVQHQLHNFNESQSIDEYQNLLEKVNMILPVLSHDRRVTDVSDPVVWHTDLHVGNIFVSVNEPCIVKGIIDWQSSQTCPLFIQAQFPEFLTPPKGYNFGTDLPSLPNDFDDLDTEQKEQVTNDNELALRSKYYEMSSLAQNQQVYNAMKLDRRLWEPFTYCQLFSHGSLVPLRHCLIRLYQDWPSLGLPGNCPFSISENELHRHQEQKSKYEDRLYLWDLVKNQLSTDNVGWVPNNRWEATERANKELYNMYIETMSEELTPQAAAKSWPFPPKQA</sequence>
<evidence type="ECO:0000256" key="4">
    <source>
        <dbReference type="ARBA" id="ARBA00022946"/>
    </source>
</evidence>
<keyword evidence="4" id="KW-0809">Transit peptide</keyword>
<dbReference type="InterPro" id="IPR051035">
    <property type="entry name" value="Mito_inheritance_9"/>
</dbReference>
<organism evidence="8 9">
    <name type="scientific">Aspergillus ellipticus CBS 707.79</name>
    <dbReference type="NCBI Taxonomy" id="1448320"/>
    <lineage>
        <taxon>Eukaryota</taxon>
        <taxon>Fungi</taxon>
        <taxon>Dikarya</taxon>
        <taxon>Ascomycota</taxon>
        <taxon>Pezizomycotina</taxon>
        <taxon>Eurotiomycetes</taxon>
        <taxon>Eurotiomycetidae</taxon>
        <taxon>Eurotiales</taxon>
        <taxon>Aspergillaceae</taxon>
        <taxon>Aspergillus</taxon>
        <taxon>Aspergillus subgen. Circumdati</taxon>
    </lineage>
</organism>
<dbReference type="Proteomes" id="UP000247810">
    <property type="component" value="Unassembled WGS sequence"/>
</dbReference>
<dbReference type="AlphaFoldDB" id="A0A319DNT0"/>
<evidence type="ECO:0000313" key="8">
    <source>
        <dbReference type="EMBL" id="PYH99089.1"/>
    </source>
</evidence>
<dbReference type="VEuPathDB" id="FungiDB:BO71DRAFT_415805"/>
<gene>
    <name evidence="8" type="ORF">BO71DRAFT_415805</name>
</gene>
<dbReference type="InterPro" id="IPR002575">
    <property type="entry name" value="Aminoglycoside_PTrfase"/>
</dbReference>
<comment type="subcellular location">
    <subcellularLocation>
        <location evidence="1">Mitochondrion</location>
    </subcellularLocation>
</comment>
<dbReference type="PANTHER" id="PTHR36091">
    <property type="entry name" value="ALTERED INHERITANCE OF MITOCHONDRIA PROTEIN 9, MITOCHONDRIAL"/>
    <property type="match status" value="1"/>
</dbReference>
<evidence type="ECO:0000313" key="9">
    <source>
        <dbReference type="Proteomes" id="UP000247810"/>
    </source>
</evidence>
<evidence type="ECO:0000256" key="6">
    <source>
        <dbReference type="ARBA" id="ARBA00031849"/>
    </source>
</evidence>
<protein>
    <recommendedName>
        <fullName evidence="3">Altered inheritance of mitochondria protein 9, mitochondrial</fullName>
    </recommendedName>
    <alternativeName>
        <fullName evidence="6">Found in mitochondrial proteome protein 29</fullName>
    </alternativeName>
</protein>
<name>A0A319DNT0_9EURO</name>
<dbReference type="SUPFAM" id="SSF56112">
    <property type="entry name" value="Protein kinase-like (PK-like)"/>
    <property type="match status" value="1"/>
</dbReference>
<reference evidence="8 9" key="1">
    <citation type="submission" date="2018-02" db="EMBL/GenBank/DDBJ databases">
        <title>The genomes of Aspergillus section Nigri reveals drivers in fungal speciation.</title>
        <authorList>
            <consortium name="DOE Joint Genome Institute"/>
            <person name="Vesth T.C."/>
            <person name="Nybo J."/>
            <person name="Theobald S."/>
            <person name="Brandl J."/>
            <person name="Frisvad J.C."/>
            <person name="Nielsen K.F."/>
            <person name="Lyhne E.K."/>
            <person name="Kogle M.E."/>
            <person name="Kuo A."/>
            <person name="Riley R."/>
            <person name="Clum A."/>
            <person name="Nolan M."/>
            <person name="Lipzen A."/>
            <person name="Salamov A."/>
            <person name="Henrissat B."/>
            <person name="Wiebenga A."/>
            <person name="De vries R.P."/>
            <person name="Grigoriev I.V."/>
            <person name="Mortensen U.H."/>
            <person name="Andersen M.R."/>
            <person name="Baker S.E."/>
        </authorList>
    </citation>
    <scope>NUCLEOTIDE SEQUENCE [LARGE SCALE GENOMIC DNA]</scope>
    <source>
        <strain evidence="8 9">CBS 707.79</strain>
    </source>
</reference>
<dbReference type="Pfam" id="PF01636">
    <property type="entry name" value="APH"/>
    <property type="match status" value="1"/>
</dbReference>
<evidence type="ECO:0000259" key="7">
    <source>
        <dbReference type="Pfam" id="PF01636"/>
    </source>
</evidence>
<feature type="domain" description="Aminoglycoside phosphotransferase" evidence="7">
    <location>
        <begin position="7"/>
        <end position="259"/>
    </location>
</feature>
<dbReference type="EMBL" id="KZ825805">
    <property type="protein sequence ID" value="PYH99089.1"/>
    <property type="molecule type" value="Genomic_DNA"/>
</dbReference>
<evidence type="ECO:0000256" key="3">
    <source>
        <dbReference type="ARBA" id="ARBA00016197"/>
    </source>
</evidence>
<comment type="similarity">
    <text evidence="2">Belongs to the AIM9 family.</text>
</comment>
<accession>A0A319DNT0</accession>
<dbReference type="OrthoDB" id="2831558at2759"/>
<proteinExistence type="inferred from homology"/>